<evidence type="ECO:0000256" key="10">
    <source>
        <dbReference type="SAM" id="SignalP"/>
    </source>
</evidence>
<feature type="binding site" description="axial binding residue" evidence="8">
    <location>
        <position position="214"/>
    </location>
    <ligand>
        <name>heme b</name>
        <dbReference type="ChEBI" id="CHEBI:60344"/>
        <label>1</label>
    </ligand>
    <ligandPart>
        <name>Fe</name>
        <dbReference type="ChEBI" id="CHEBI:18248"/>
    </ligandPart>
</feature>
<dbReference type="PROSITE" id="PS50939">
    <property type="entry name" value="CYTOCHROME_B561"/>
    <property type="match status" value="1"/>
</dbReference>
<evidence type="ECO:0000256" key="6">
    <source>
        <dbReference type="ARBA" id="ARBA00022989"/>
    </source>
</evidence>
<evidence type="ECO:0000256" key="9">
    <source>
        <dbReference type="SAM" id="Phobius"/>
    </source>
</evidence>
<feature type="chain" id="PRO_5015165300" evidence="10">
    <location>
        <begin position="24"/>
        <end position="369"/>
    </location>
</feature>
<dbReference type="InterPro" id="IPR045266">
    <property type="entry name" value="DOH_DOMON"/>
</dbReference>
<evidence type="ECO:0000259" key="11">
    <source>
        <dbReference type="PROSITE" id="PS50836"/>
    </source>
</evidence>
<feature type="transmembrane region" description="Helical" evidence="9">
    <location>
        <begin position="242"/>
        <end position="268"/>
    </location>
</feature>
<dbReference type="AlphaFoldDB" id="A0A2P5DPG0"/>
<organism evidence="13 14">
    <name type="scientific">Parasponia andersonii</name>
    <name type="common">Sponia andersonii</name>
    <dbReference type="NCBI Taxonomy" id="3476"/>
    <lineage>
        <taxon>Eukaryota</taxon>
        <taxon>Viridiplantae</taxon>
        <taxon>Streptophyta</taxon>
        <taxon>Embryophyta</taxon>
        <taxon>Tracheophyta</taxon>
        <taxon>Spermatophyta</taxon>
        <taxon>Magnoliopsida</taxon>
        <taxon>eudicotyledons</taxon>
        <taxon>Gunneridae</taxon>
        <taxon>Pentapetalae</taxon>
        <taxon>rosids</taxon>
        <taxon>fabids</taxon>
        <taxon>Rosales</taxon>
        <taxon>Cannabaceae</taxon>
        <taxon>Parasponia</taxon>
    </lineage>
</organism>
<proteinExistence type="predicted"/>
<gene>
    <name evidence="13" type="ORF">PanWU01x14_045210</name>
</gene>
<dbReference type="PIRSF" id="PIRSF037471">
    <property type="entry name" value="UCP037471"/>
    <property type="match status" value="1"/>
</dbReference>
<dbReference type="InterPro" id="IPR006593">
    <property type="entry name" value="Cyt_b561/ferric_Rdtase_TM"/>
</dbReference>
<dbReference type="PROSITE" id="PS50836">
    <property type="entry name" value="DOMON"/>
    <property type="match status" value="1"/>
</dbReference>
<evidence type="ECO:0000259" key="12">
    <source>
        <dbReference type="PROSITE" id="PS50939"/>
    </source>
</evidence>
<keyword evidence="2" id="KW-0813">Transport</keyword>
<evidence type="ECO:0000313" key="13">
    <source>
        <dbReference type="EMBL" id="PON75169.1"/>
    </source>
</evidence>
<feature type="transmembrane region" description="Helical" evidence="9">
    <location>
        <begin position="215"/>
        <end position="235"/>
    </location>
</feature>
<feature type="transmembrane region" description="Helical" evidence="9">
    <location>
        <begin position="344"/>
        <end position="363"/>
    </location>
</feature>
<dbReference type="PANTHER" id="PTHR23130">
    <property type="entry name" value="CYTOCHROME B561 AND DOMON DOMAIN-CONTAINING PROTEIN"/>
    <property type="match status" value="1"/>
</dbReference>
<dbReference type="PANTHER" id="PTHR23130:SF171">
    <property type="entry name" value="OS01G0895300 PROTEIN"/>
    <property type="match status" value="1"/>
</dbReference>
<keyword evidence="4 10" id="KW-0732">Signal</keyword>
<feature type="signal peptide" evidence="10">
    <location>
        <begin position="1"/>
        <end position="23"/>
    </location>
</feature>
<keyword evidence="8" id="KW-0479">Metal-binding</keyword>
<feature type="domain" description="DOMON" evidence="11">
    <location>
        <begin position="55"/>
        <end position="169"/>
    </location>
</feature>
<dbReference type="Gene3D" id="1.20.120.1770">
    <property type="match status" value="1"/>
</dbReference>
<keyword evidence="3 9" id="KW-0812">Transmembrane</keyword>
<keyword evidence="8" id="KW-0408">Iron</keyword>
<keyword evidence="6 9" id="KW-1133">Transmembrane helix</keyword>
<accession>A0A2P5DPG0</accession>
<keyword evidence="7 9" id="KW-0472">Membrane</keyword>
<dbReference type="OrthoDB" id="19261at2759"/>
<dbReference type="CDD" id="cd09631">
    <property type="entry name" value="DOMON_DOH"/>
    <property type="match status" value="1"/>
</dbReference>
<keyword evidence="5" id="KW-0249">Electron transport</keyword>
<feature type="transmembrane region" description="Helical" evidence="9">
    <location>
        <begin position="311"/>
        <end position="332"/>
    </location>
</feature>
<feature type="domain" description="Cytochrome b561" evidence="12">
    <location>
        <begin position="176"/>
        <end position="369"/>
    </location>
</feature>
<feature type="binding site" description="axial binding residue" evidence="8">
    <location>
        <position position="247"/>
    </location>
    <ligand>
        <name>heme b</name>
        <dbReference type="ChEBI" id="CHEBI:60344"/>
        <label>1</label>
    </ligand>
    <ligandPart>
        <name>Fe</name>
        <dbReference type="ChEBI" id="CHEBI:18248"/>
    </ligandPart>
</feature>
<comment type="subcellular location">
    <subcellularLocation>
        <location evidence="1">Membrane</location>
    </subcellularLocation>
</comment>
<keyword evidence="14" id="KW-1185">Reference proteome</keyword>
<feature type="binding site" description="axial binding residue" evidence="8">
    <location>
        <position position="279"/>
    </location>
    <ligand>
        <name>heme b</name>
        <dbReference type="ChEBI" id="CHEBI:60344"/>
        <label>1</label>
    </ligand>
    <ligandPart>
        <name>Fe</name>
        <dbReference type="ChEBI" id="CHEBI:18248"/>
    </ligandPart>
</feature>
<dbReference type="STRING" id="3476.A0A2P5DPG0"/>
<dbReference type="Proteomes" id="UP000237105">
    <property type="component" value="Unassembled WGS sequence"/>
</dbReference>
<feature type="binding site" description="axial binding residue" evidence="8">
    <location>
        <position position="315"/>
    </location>
    <ligand>
        <name>heme b</name>
        <dbReference type="ChEBI" id="CHEBI:60344"/>
        <label>1</label>
    </ligand>
    <ligandPart>
        <name>Fe</name>
        <dbReference type="ChEBI" id="CHEBI:18248"/>
    </ligandPart>
</feature>
<name>A0A2P5DPG0_PARAD</name>
<evidence type="ECO:0000256" key="8">
    <source>
        <dbReference type="PIRSR" id="PIRSR037471-1"/>
    </source>
</evidence>
<evidence type="ECO:0000256" key="4">
    <source>
        <dbReference type="ARBA" id="ARBA00022729"/>
    </source>
</evidence>
<dbReference type="GO" id="GO:0016020">
    <property type="term" value="C:membrane"/>
    <property type="evidence" value="ECO:0007669"/>
    <property type="project" value="UniProtKB-SubCell"/>
</dbReference>
<evidence type="ECO:0000256" key="5">
    <source>
        <dbReference type="ARBA" id="ARBA00022982"/>
    </source>
</evidence>
<evidence type="ECO:0000256" key="2">
    <source>
        <dbReference type="ARBA" id="ARBA00022448"/>
    </source>
</evidence>
<protein>
    <submittedName>
        <fullName evidence="13">Cytochrome b561 and DOMON domain-containing protein</fullName>
    </submittedName>
</protein>
<dbReference type="SMART" id="SM00664">
    <property type="entry name" value="DoH"/>
    <property type="match status" value="1"/>
</dbReference>
<sequence length="369" mass="40574">MKNPFPSIFILITIISTTAVVYSQAPDSCSSNLNLQSRLPFGTSNLQCLPVWDSENYVLRYEQSVSNANIWSFVLSAPYTSSFVAMGFSRSGQMVGSSAIVGWIPSTGGAGMIKRYYLGGKSSNLVVPDEGNVTVIENSSAVVLESQRLYLAFQLQTTLPSNRLIYSVGPNDFQPVGPGYRLMQHRDMVATSINYATGQSASQKSPHLRLRRSHGILNMIGWGILMMIGAMIARYGRQWDPVWFYVHAGVQLLAFTLGIIGVICGFVLNSRLNADVSTHKGLGIFILVLGSLQVMALLARPDKASKIRKYWNWYHYSVGRILLVFAIANVFYGIHLGGEGKGWTAGYAVALGVLFVASAFGEYKLWIRN</sequence>
<dbReference type="Pfam" id="PF03188">
    <property type="entry name" value="Cytochrom_B561"/>
    <property type="match status" value="1"/>
</dbReference>
<dbReference type="InterPro" id="IPR017214">
    <property type="entry name" value="UCP037471"/>
</dbReference>
<evidence type="ECO:0000256" key="1">
    <source>
        <dbReference type="ARBA" id="ARBA00004370"/>
    </source>
</evidence>
<evidence type="ECO:0000256" key="3">
    <source>
        <dbReference type="ARBA" id="ARBA00022692"/>
    </source>
</evidence>
<evidence type="ECO:0000313" key="14">
    <source>
        <dbReference type="Proteomes" id="UP000237105"/>
    </source>
</evidence>
<reference evidence="14" key="1">
    <citation type="submission" date="2016-06" db="EMBL/GenBank/DDBJ databases">
        <title>Parallel loss of symbiosis genes in relatives of nitrogen-fixing non-legume Parasponia.</title>
        <authorList>
            <person name="Van Velzen R."/>
            <person name="Holmer R."/>
            <person name="Bu F."/>
            <person name="Rutten L."/>
            <person name="Van Zeijl A."/>
            <person name="Liu W."/>
            <person name="Santuari L."/>
            <person name="Cao Q."/>
            <person name="Sharma T."/>
            <person name="Shen D."/>
            <person name="Roswanjaya Y."/>
            <person name="Wardhani T."/>
            <person name="Kalhor M.S."/>
            <person name="Jansen J."/>
            <person name="Van den Hoogen J."/>
            <person name="Gungor B."/>
            <person name="Hartog M."/>
            <person name="Hontelez J."/>
            <person name="Verver J."/>
            <person name="Yang W.-C."/>
            <person name="Schijlen E."/>
            <person name="Repin R."/>
            <person name="Schilthuizen M."/>
            <person name="Schranz E."/>
            <person name="Heidstra R."/>
            <person name="Miyata K."/>
            <person name="Fedorova E."/>
            <person name="Kohlen W."/>
            <person name="Bisseling T."/>
            <person name="Smit S."/>
            <person name="Geurts R."/>
        </authorList>
    </citation>
    <scope>NUCLEOTIDE SEQUENCE [LARGE SCALE GENOMIC DNA]</scope>
    <source>
        <strain evidence="14">cv. WU1-14</strain>
    </source>
</reference>
<dbReference type="SMART" id="SM00665">
    <property type="entry name" value="B561"/>
    <property type="match status" value="1"/>
</dbReference>
<dbReference type="CDD" id="cd08760">
    <property type="entry name" value="Cyt_b561_FRRS1_like"/>
    <property type="match status" value="1"/>
</dbReference>
<dbReference type="InterPro" id="IPR005018">
    <property type="entry name" value="DOMON_domain"/>
</dbReference>
<dbReference type="EMBL" id="JXTB01000025">
    <property type="protein sequence ID" value="PON75169.1"/>
    <property type="molecule type" value="Genomic_DNA"/>
</dbReference>
<comment type="caution">
    <text evidence="13">The sequence shown here is derived from an EMBL/GenBank/DDBJ whole genome shotgun (WGS) entry which is preliminary data.</text>
</comment>
<feature type="transmembrane region" description="Helical" evidence="9">
    <location>
        <begin position="280"/>
        <end position="299"/>
    </location>
</feature>
<evidence type="ECO:0000256" key="7">
    <source>
        <dbReference type="ARBA" id="ARBA00023136"/>
    </source>
</evidence>
<dbReference type="GO" id="GO:0046872">
    <property type="term" value="F:metal ion binding"/>
    <property type="evidence" value="ECO:0007669"/>
    <property type="project" value="UniProtKB-KW"/>
</dbReference>